<dbReference type="Gene3D" id="1.10.10.10">
    <property type="entry name" value="Winged helix-like DNA-binding domain superfamily/Winged helix DNA-binding domain"/>
    <property type="match status" value="1"/>
</dbReference>
<dbReference type="RefSeq" id="WP_106538339.1">
    <property type="nucleotide sequence ID" value="NZ_PYGE01000012.1"/>
</dbReference>
<dbReference type="AlphaFoldDB" id="A0A2P8DXD4"/>
<protein>
    <submittedName>
        <fullName evidence="2">MarR family transcriptional regulator</fullName>
    </submittedName>
</protein>
<dbReference type="Proteomes" id="UP000243528">
    <property type="component" value="Unassembled WGS sequence"/>
</dbReference>
<dbReference type="InterPro" id="IPR000835">
    <property type="entry name" value="HTH_MarR-typ"/>
</dbReference>
<dbReference type="InterPro" id="IPR036388">
    <property type="entry name" value="WH-like_DNA-bd_sf"/>
</dbReference>
<sequence>MTATDGADLRVTPEQLEVWRLFIRVHARVLRRLEADLQEYHGMSLAWYDVLARLLEADERRLRMTELAERVMLSPSGLTRLVDRMADDGLVRRVQAEGDGRGYFAVLTDAGYERLRETSGTHLRGIREYVVGRFSDDELRTVAELLKRVDE</sequence>
<dbReference type="Pfam" id="PF12802">
    <property type="entry name" value="MarR_2"/>
    <property type="match status" value="1"/>
</dbReference>
<dbReference type="InterPro" id="IPR036390">
    <property type="entry name" value="WH_DNA-bd_sf"/>
</dbReference>
<dbReference type="PRINTS" id="PR00598">
    <property type="entry name" value="HTHMARR"/>
</dbReference>
<dbReference type="SMART" id="SM00347">
    <property type="entry name" value="HTH_MARR"/>
    <property type="match status" value="1"/>
</dbReference>
<evidence type="ECO:0000259" key="1">
    <source>
        <dbReference type="PROSITE" id="PS50995"/>
    </source>
</evidence>
<evidence type="ECO:0000313" key="2">
    <source>
        <dbReference type="EMBL" id="PSL01881.1"/>
    </source>
</evidence>
<dbReference type="PANTHER" id="PTHR33164">
    <property type="entry name" value="TRANSCRIPTIONAL REGULATOR, MARR FAMILY"/>
    <property type="match status" value="1"/>
</dbReference>
<accession>A0A2P8DXD4</accession>
<dbReference type="OrthoDB" id="5295456at2"/>
<dbReference type="GO" id="GO:0006950">
    <property type="term" value="P:response to stress"/>
    <property type="evidence" value="ECO:0007669"/>
    <property type="project" value="TreeGrafter"/>
</dbReference>
<dbReference type="SUPFAM" id="SSF46785">
    <property type="entry name" value="Winged helix' DNA-binding domain"/>
    <property type="match status" value="1"/>
</dbReference>
<proteinExistence type="predicted"/>
<dbReference type="GO" id="GO:0003700">
    <property type="term" value="F:DNA-binding transcription factor activity"/>
    <property type="evidence" value="ECO:0007669"/>
    <property type="project" value="InterPro"/>
</dbReference>
<comment type="caution">
    <text evidence="2">The sequence shown here is derived from an EMBL/GenBank/DDBJ whole genome shotgun (WGS) entry which is preliminary data.</text>
</comment>
<evidence type="ECO:0000313" key="3">
    <source>
        <dbReference type="Proteomes" id="UP000243528"/>
    </source>
</evidence>
<dbReference type="PANTHER" id="PTHR33164:SF99">
    <property type="entry name" value="MARR FAMILY REGULATORY PROTEIN"/>
    <property type="match status" value="1"/>
</dbReference>
<dbReference type="EMBL" id="PYGE01000012">
    <property type="protein sequence ID" value="PSL01881.1"/>
    <property type="molecule type" value="Genomic_DNA"/>
</dbReference>
<name>A0A2P8DXD4_9ACTN</name>
<gene>
    <name evidence="2" type="ORF">CLV30_112120</name>
</gene>
<keyword evidence="3" id="KW-1185">Reference proteome</keyword>
<feature type="domain" description="HTH marR-type" evidence="1">
    <location>
        <begin position="15"/>
        <end position="151"/>
    </location>
</feature>
<dbReference type="PROSITE" id="PS50995">
    <property type="entry name" value="HTH_MARR_2"/>
    <property type="match status" value="1"/>
</dbReference>
<reference evidence="2 3" key="1">
    <citation type="submission" date="2018-03" db="EMBL/GenBank/DDBJ databases">
        <title>Genomic Encyclopedia of Archaeal and Bacterial Type Strains, Phase II (KMG-II): from individual species to whole genera.</title>
        <authorList>
            <person name="Goeker M."/>
        </authorList>
    </citation>
    <scope>NUCLEOTIDE SEQUENCE [LARGE SCALE GENOMIC DNA]</scope>
    <source>
        <strain evidence="2 3">DSM 45211</strain>
    </source>
</reference>
<organism evidence="2 3">
    <name type="scientific">Haloactinopolyspora alba</name>
    <dbReference type="NCBI Taxonomy" id="648780"/>
    <lineage>
        <taxon>Bacteria</taxon>
        <taxon>Bacillati</taxon>
        <taxon>Actinomycetota</taxon>
        <taxon>Actinomycetes</taxon>
        <taxon>Jiangellales</taxon>
        <taxon>Jiangellaceae</taxon>
        <taxon>Haloactinopolyspora</taxon>
    </lineage>
</organism>
<dbReference type="InterPro" id="IPR039422">
    <property type="entry name" value="MarR/SlyA-like"/>
</dbReference>